<dbReference type="GO" id="GO:0005634">
    <property type="term" value="C:nucleus"/>
    <property type="evidence" value="ECO:0007669"/>
    <property type="project" value="TreeGrafter"/>
</dbReference>
<dbReference type="SUPFAM" id="SSF52540">
    <property type="entry name" value="P-loop containing nucleoside triphosphate hydrolases"/>
    <property type="match status" value="1"/>
</dbReference>
<sequence length="789" mass="91212">MKRHVSLSDILTGNKKKVKKQDTLQITIDEDNDTKPDTFNAKTINHDDSPLISLNHSTVKPIDATPTSYISAKDFLMMKHANEKSDDTNDDLIVIDENVSKDVCKHAKVASEQDDDIAIISTSRIKSSLLVERAARLKNLLKHEGVDTSKRFNSISKLKEIEPPLTMCRSFHPDDDVDLLYESVEIPLLSRTIPSLEHHFTPHDYKTLSKGNKLTASTPVRYQTPKLFGTNVKRNKNVWPQLFKPATLKQVLIEPKLKSQIKNWIEISFHILEKPTARNRLLNIIRPNKQQGIDDELASFIVPDFEENEKLRIDSHENGEMNPNLREFMPLMIIHGNAIGKKTLVQTIMKEIAGDDNSYQIFEVNANMNRSRRDLFETLLDFTTTHYVKDSSKRKSDYGLVLFNDVDVLFKEHDKGFWSMINKLCEFSRRPLVLVCNDLSFIPSEFIDLASEQDSLFHTKKISSSTTHAFLAKYMKSLQIEVSDNWLHDMIRQNNADIRKCLMCLQFWCVDTESDLILYKNELQTSTSTCGSSIEEMSKLTDTLSLNDIVGHATQSHSMIRQEIDSTTMTAEKICAFQDPNMDDEAKLKADYMIDYKLHLNDLNKQQLLPFELNVYQYIQEQLEGRFHYSRELSRKLDNELLINKFKKMTDSTIDFLASRVPKYDQLQSTRRTRNSKKISDVLNQFRGVYNVDTIDEDVEFHILSSSTQKMRAEINPYVFEIAKSDANAKNENKQIFKCHSENESERRHTDLIYQLSQDGILRNIWFKADPNIVVSKWEHLHSAVSKRK</sequence>
<evidence type="ECO:0000313" key="1">
    <source>
        <dbReference type="EMBL" id="CAI4064241.1"/>
    </source>
</evidence>
<dbReference type="InterPro" id="IPR027417">
    <property type="entry name" value="P-loop_NTPase"/>
</dbReference>
<accession>A0AA35JJE0</accession>
<organism evidence="1 2">
    <name type="scientific">Saccharomyces uvarum</name>
    <name type="common">Yeast</name>
    <name type="synonym">Saccharomyces bayanus var. uvarum</name>
    <dbReference type="NCBI Taxonomy" id="230603"/>
    <lineage>
        <taxon>Eukaryota</taxon>
        <taxon>Fungi</taxon>
        <taxon>Dikarya</taxon>
        <taxon>Ascomycota</taxon>
        <taxon>Saccharomycotina</taxon>
        <taxon>Saccharomycetes</taxon>
        <taxon>Saccharomycetales</taxon>
        <taxon>Saccharomycetaceae</taxon>
        <taxon>Saccharomyces</taxon>
    </lineage>
</organism>
<dbReference type="Proteomes" id="UP001162090">
    <property type="component" value="Chromosome 8"/>
</dbReference>
<protein>
    <recommendedName>
        <fullName evidence="3">Telomere length regulation protein ELG1</fullName>
    </recommendedName>
</protein>
<reference evidence="1" key="1">
    <citation type="submission" date="2022-10" db="EMBL/GenBank/DDBJ databases">
        <authorList>
            <person name="Byrne P K."/>
        </authorList>
    </citation>
    <scope>NUCLEOTIDE SEQUENCE</scope>
    <source>
        <strain evidence="1">CBS7001</strain>
    </source>
</reference>
<dbReference type="EMBL" id="OX365919">
    <property type="protein sequence ID" value="CAI4064241.1"/>
    <property type="molecule type" value="Genomic_DNA"/>
</dbReference>
<dbReference type="AlphaFoldDB" id="A0AA35JJE0"/>
<evidence type="ECO:0000313" key="2">
    <source>
        <dbReference type="Proteomes" id="UP001162090"/>
    </source>
</evidence>
<gene>
    <name evidence="1" type="primary">SUVC08G1810</name>
    <name evidence="1" type="ORF">SUVC_08G1810</name>
</gene>
<dbReference type="GO" id="GO:0003677">
    <property type="term" value="F:DNA binding"/>
    <property type="evidence" value="ECO:0007669"/>
    <property type="project" value="TreeGrafter"/>
</dbReference>
<name>A0AA35JJE0_SACUV</name>
<evidence type="ECO:0008006" key="3">
    <source>
        <dbReference type="Google" id="ProtNLM"/>
    </source>
</evidence>
<proteinExistence type="predicted"/>
<dbReference type="Gene3D" id="3.40.50.300">
    <property type="entry name" value="P-loop containing nucleotide triphosphate hydrolases"/>
    <property type="match status" value="1"/>
</dbReference>
<dbReference type="PANTHER" id="PTHR23389">
    <property type="entry name" value="CHROMOSOME TRANSMISSION FIDELITY FACTOR 18"/>
    <property type="match status" value="1"/>
</dbReference>
<dbReference type="PANTHER" id="PTHR23389:SF11">
    <property type="entry name" value="TELOMERE LENGTH REGULATION PROTEIN ELG1"/>
    <property type="match status" value="1"/>
</dbReference>